<gene>
    <name evidence="1" type="ORF">H4R21_006732</name>
</gene>
<sequence length="361" mass="38559">AAVGRVGHQRRHGQHGRERAGQRQQPERGLGRGRGAVCALGGRVPARDGGEGGGGQAQARVVLQGPDGPVHRAQHAAEGPGAAAPDRERVVRGAQAAAAAGPGRQGGRVHAPAPDQAQRRGLSDGQGHWARGVWRGAAGAEARHGQDIRHEDSAQERDDQKGPAGPRARRARRPGRVGLAVGGAAVLFVPGPAQPVPDHGVSARRRPDDHAHQVRHIPRGRHALLHGRVRAGPRGRAPPGLYPPRHQARQHPHRQGRPHQAVRLWPVDGLPPPARLVLLPAPAREHPPRAPRRGRARQRRAARRKRSRRPARPGRDAAARDHADAVEQGEAGDVEAEPPPAGVLDRRNPRLHCARDIPAAR</sequence>
<reference evidence="1" key="1">
    <citation type="submission" date="2022-07" db="EMBL/GenBank/DDBJ databases">
        <title>Phylogenomic reconstructions and comparative analyses of Kickxellomycotina fungi.</title>
        <authorList>
            <person name="Reynolds N.K."/>
            <person name="Stajich J.E."/>
            <person name="Barry K."/>
            <person name="Grigoriev I.V."/>
            <person name="Crous P."/>
            <person name="Smith M.E."/>
        </authorList>
    </citation>
    <scope>NUCLEOTIDE SEQUENCE</scope>
    <source>
        <strain evidence="1">BCRC 34780</strain>
    </source>
</reference>
<evidence type="ECO:0000313" key="2">
    <source>
        <dbReference type="Proteomes" id="UP001140087"/>
    </source>
</evidence>
<name>A0ACC1KGR0_9FUNG</name>
<evidence type="ECO:0000313" key="1">
    <source>
        <dbReference type="EMBL" id="KAJ2789462.1"/>
    </source>
</evidence>
<organism evidence="1 2">
    <name type="scientific">Coemansia helicoidea</name>
    <dbReference type="NCBI Taxonomy" id="1286919"/>
    <lineage>
        <taxon>Eukaryota</taxon>
        <taxon>Fungi</taxon>
        <taxon>Fungi incertae sedis</taxon>
        <taxon>Zoopagomycota</taxon>
        <taxon>Kickxellomycotina</taxon>
        <taxon>Kickxellomycetes</taxon>
        <taxon>Kickxellales</taxon>
        <taxon>Kickxellaceae</taxon>
        <taxon>Coemansia</taxon>
    </lineage>
</organism>
<proteinExistence type="predicted"/>
<dbReference type="Proteomes" id="UP001140087">
    <property type="component" value="Unassembled WGS sequence"/>
</dbReference>
<protein>
    <submittedName>
        <fullName evidence="1">Uncharacterized protein</fullName>
    </submittedName>
</protein>
<feature type="non-terminal residue" evidence="1">
    <location>
        <position position="1"/>
    </location>
</feature>
<feature type="non-terminal residue" evidence="1">
    <location>
        <position position="361"/>
    </location>
</feature>
<keyword evidence="2" id="KW-1185">Reference proteome</keyword>
<accession>A0ACC1KGR0</accession>
<comment type="caution">
    <text evidence="1">The sequence shown here is derived from an EMBL/GenBank/DDBJ whole genome shotgun (WGS) entry which is preliminary data.</text>
</comment>
<dbReference type="EMBL" id="JANBUN010003775">
    <property type="protein sequence ID" value="KAJ2789462.1"/>
    <property type="molecule type" value="Genomic_DNA"/>
</dbReference>